<evidence type="ECO:0000313" key="3">
    <source>
        <dbReference type="Proteomes" id="UP000248724"/>
    </source>
</evidence>
<protein>
    <submittedName>
        <fullName evidence="2">Uncharacterized protein</fullName>
    </submittedName>
</protein>
<gene>
    <name evidence="2" type="ORF">DLM65_09910</name>
</gene>
<organism evidence="2 3">
    <name type="scientific">Candidatus Aeolococcus gillhamiae</name>
    <dbReference type="NCBI Taxonomy" id="3127015"/>
    <lineage>
        <taxon>Bacteria</taxon>
        <taxon>Bacillati</taxon>
        <taxon>Candidatus Dormiibacterota</taxon>
        <taxon>Candidatus Dormibacteria</taxon>
        <taxon>Candidatus Aeolococcales</taxon>
        <taxon>Candidatus Aeolococcaceae</taxon>
        <taxon>Candidatus Aeolococcus</taxon>
    </lineage>
</organism>
<name>A0A2W6APK9_9BACT</name>
<feature type="region of interest" description="Disordered" evidence="1">
    <location>
        <begin position="315"/>
        <end position="339"/>
    </location>
</feature>
<dbReference type="AlphaFoldDB" id="A0A2W6APK9"/>
<dbReference type="EMBL" id="QHBU01000191">
    <property type="protein sequence ID" value="PZR79751.1"/>
    <property type="molecule type" value="Genomic_DNA"/>
</dbReference>
<evidence type="ECO:0000256" key="1">
    <source>
        <dbReference type="SAM" id="MobiDB-lite"/>
    </source>
</evidence>
<comment type="caution">
    <text evidence="2">The sequence shown here is derived from an EMBL/GenBank/DDBJ whole genome shotgun (WGS) entry which is preliminary data.</text>
</comment>
<dbReference type="Proteomes" id="UP000248724">
    <property type="component" value="Unassembled WGS sequence"/>
</dbReference>
<proteinExistence type="predicted"/>
<sequence>MVPPPDRHLATSVAGELRGVVAASPGWFGSVGLVTPTRGWIASDVFGDQESLILRFRQEGAPGEHALVVLVDHNLSGQAKDVWIGADLDDVVASWRCAVDPHMRLDEAPIDKVLRQLRDAMAMSDLWNGDTELRSDDFAHHRALIWARLRRAGVTDERPSDTEVPQADRELLVKEFIASPQGGGLTSQVPRADVELLAQHLVDLRSDYEGRPLRWSPNVVSLLLGDLAPRKLLLDSDQATALPAVVRAFARFCAERTGLDSAFVDEILATVDELEPEFLDRIGDPAVAGPAKAVLAALKARGVDLSDMDAINEALQRSGPMKLPQPASRKRPSTATAPGEVIASAEGTPVLSRFKVLTGFYGDGRKLTQTGQPTLADARKLVTLLGTMDRIDQTIGEHTFKTRSAAELPELGFMIRWAISAGALRKVHGKLRATAAWGALEDKPLQRWIKATDALPPLGPLAAFYANNRFRGHEELLDELTPEILDMLERRPMAFDEVLDWVCERADADYEWLAPFMQDPDQRRMSLGWDLELLARILGWASIADRVDA</sequence>
<evidence type="ECO:0000313" key="2">
    <source>
        <dbReference type="EMBL" id="PZR79751.1"/>
    </source>
</evidence>
<feature type="non-terminal residue" evidence="2">
    <location>
        <position position="549"/>
    </location>
</feature>
<accession>A0A2W6APK9</accession>
<reference evidence="2 3" key="1">
    <citation type="journal article" date="2017" name="Nature">
        <title>Atmospheric trace gases support primary production in Antarctic desert surface soil.</title>
        <authorList>
            <person name="Ji M."/>
            <person name="Greening C."/>
            <person name="Vanwonterghem I."/>
            <person name="Carere C.R."/>
            <person name="Bay S.K."/>
            <person name="Steen J.A."/>
            <person name="Montgomery K."/>
            <person name="Lines T."/>
            <person name="Beardall J."/>
            <person name="van Dorst J."/>
            <person name="Snape I."/>
            <person name="Stott M.B."/>
            <person name="Hugenholtz P."/>
            <person name="Ferrari B.C."/>
        </authorList>
    </citation>
    <scope>NUCLEOTIDE SEQUENCE [LARGE SCALE GENOMIC DNA]</scope>
    <source>
        <strain evidence="2">RRmetagenome_bin12</strain>
    </source>
</reference>